<evidence type="ECO:0000259" key="3">
    <source>
        <dbReference type="PROSITE" id="PS51034"/>
    </source>
</evidence>
<dbReference type="PROSITE" id="PS51034">
    <property type="entry name" value="ZP_2"/>
    <property type="match status" value="1"/>
</dbReference>
<reference evidence="5" key="1">
    <citation type="submission" date="2017-02" db="UniProtKB">
        <authorList>
            <consortium name="WormBaseParasite"/>
        </authorList>
    </citation>
    <scope>IDENTIFICATION</scope>
</reference>
<evidence type="ECO:0000313" key="5">
    <source>
        <dbReference type="WBParaSite" id="PTRK_0001616400.1"/>
    </source>
</evidence>
<dbReference type="InterPro" id="IPR051962">
    <property type="entry name" value="Cuticlin"/>
</dbReference>
<accession>A0A0N5A3F9</accession>
<evidence type="ECO:0000313" key="4">
    <source>
        <dbReference type="Proteomes" id="UP000038045"/>
    </source>
</evidence>
<sequence length="182" mass="21063">MALLDIKFFSIWILFFVYKANCESNENLRNTKVIELPVSKFMEPDCEYTVLQGTKFGNKVSREISIGEPLYHKWSCNYGVRNVRMYCIMVHNCTVSHSKDFSNKQIIPIIDEFGCSYFPSIIPHVEYMDDLQGGLPVNAFSLDIDKPALFFQCNIKLLIKINNVCRRPHCTPLSQYQSDNTN</sequence>
<organism evidence="4 5">
    <name type="scientific">Parastrongyloides trichosuri</name>
    <name type="common">Possum-specific nematode worm</name>
    <dbReference type="NCBI Taxonomy" id="131310"/>
    <lineage>
        <taxon>Eukaryota</taxon>
        <taxon>Metazoa</taxon>
        <taxon>Ecdysozoa</taxon>
        <taxon>Nematoda</taxon>
        <taxon>Chromadorea</taxon>
        <taxon>Rhabditida</taxon>
        <taxon>Tylenchina</taxon>
        <taxon>Panagrolaimomorpha</taxon>
        <taxon>Strongyloidoidea</taxon>
        <taxon>Strongyloididae</taxon>
        <taxon>Parastrongyloides</taxon>
    </lineage>
</organism>
<dbReference type="InterPro" id="IPR001507">
    <property type="entry name" value="ZP_dom"/>
</dbReference>
<feature type="chain" id="PRO_5005892852" evidence="2">
    <location>
        <begin position="23"/>
        <end position="182"/>
    </location>
</feature>
<dbReference type="PANTHER" id="PTHR22907:SF34">
    <property type="entry name" value="ZP DOMAIN-CONTAINING PROTEIN"/>
    <property type="match status" value="1"/>
</dbReference>
<evidence type="ECO:0000256" key="2">
    <source>
        <dbReference type="SAM" id="SignalP"/>
    </source>
</evidence>
<name>A0A0N5A3F9_PARTI</name>
<keyword evidence="1 2" id="KW-0732">Signal</keyword>
<dbReference type="InterPro" id="IPR057475">
    <property type="entry name" value="CUT_C"/>
</dbReference>
<protein>
    <submittedName>
        <fullName evidence="5">ZP domain-containing protein</fullName>
    </submittedName>
</protein>
<proteinExistence type="predicted"/>
<dbReference type="AlphaFoldDB" id="A0A0N5A3F9"/>
<keyword evidence="4" id="KW-1185">Reference proteome</keyword>
<feature type="signal peptide" evidence="2">
    <location>
        <begin position="1"/>
        <end position="22"/>
    </location>
</feature>
<feature type="domain" description="ZP" evidence="3">
    <location>
        <begin position="1"/>
        <end position="177"/>
    </location>
</feature>
<dbReference type="Pfam" id="PF25301">
    <property type="entry name" value="CUT_C"/>
    <property type="match status" value="1"/>
</dbReference>
<dbReference type="Proteomes" id="UP000038045">
    <property type="component" value="Unplaced"/>
</dbReference>
<evidence type="ECO:0000256" key="1">
    <source>
        <dbReference type="ARBA" id="ARBA00022729"/>
    </source>
</evidence>
<dbReference type="WBParaSite" id="PTRK_0001616400.1">
    <property type="protein sequence ID" value="PTRK_0001616400.1"/>
    <property type="gene ID" value="PTRK_0001616400"/>
</dbReference>
<dbReference type="PANTHER" id="PTHR22907">
    <property type="entry name" value="GH04558P"/>
    <property type="match status" value="1"/>
</dbReference>